<name>A0A5C3QK16_9AGAR</name>
<dbReference type="OrthoDB" id="432412at2759"/>
<reference evidence="1 2" key="1">
    <citation type="journal article" date="2019" name="Nat. Ecol. Evol.">
        <title>Megaphylogeny resolves global patterns of mushroom evolution.</title>
        <authorList>
            <person name="Varga T."/>
            <person name="Krizsan K."/>
            <person name="Foldi C."/>
            <person name="Dima B."/>
            <person name="Sanchez-Garcia M."/>
            <person name="Sanchez-Ramirez S."/>
            <person name="Szollosi G.J."/>
            <person name="Szarkandi J.G."/>
            <person name="Papp V."/>
            <person name="Albert L."/>
            <person name="Andreopoulos W."/>
            <person name="Angelini C."/>
            <person name="Antonin V."/>
            <person name="Barry K.W."/>
            <person name="Bougher N.L."/>
            <person name="Buchanan P."/>
            <person name="Buyck B."/>
            <person name="Bense V."/>
            <person name="Catcheside P."/>
            <person name="Chovatia M."/>
            <person name="Cooper J."/>
            <person name="Damon W."/>
            <person name="Desjardin D."/>
            <person name="Finy P."/>
            <person name="Geml J."/>
            <person name="Haridas S."/>
            <person name="Hughes K."/>
            <person name="Justo A."/>
            <person name="Karasinski D."/>
            <person name="Kautmanova I."/>
            <person name="Kiss B."/>
            <person name="Kocsube S."/>
            <person name="Kotiranta H."/>
            <person name="LaButti K.M."/>
            <person name="Lechner B.E."/>
            <person name="Liimatainen K."/>
            <person name="Lipzen A."/>
            <person name="Lukacs Z."/>
            <person name="Mihaltcheva S."/>
            <person name="Morgado L.N."/>
            <person name="Niskanen T."/>
            <person name="Noordeloos M.E."/>
            <person name="Ohm R.A."/>
            <person name="Ortiz-Santana B."/>
            <person name="Ovrebo C."/>
            <person name="Racz N."/>
            <person name="Riley R."/>
            <person name="Savchenko A."/>
            <person name="Shiryaev A."/>
            <person name="Soop K."/>
            <person name="Spirin V."/>
            <person name="Szebenyi C."/>
            <person name="Tomsovsky M."/>
            <person name="Tulloss R.E."/>
            <person name="Uehling J."/>
            <person name="Grigoriev I.V."/>
            <person name="Vagvolgyi C."/>
            <person name="Papp T."/>
            <person name="Martin F.M."/>
            <person name="Miettinen O."/>
            <person name="Hibbett D.S."/>
            <person name="Nagy L.G."/>
        </authorList>
    </citation>
    <scope>NUCLEOTIDE SEQUENCE [LARGE SCALE GENOMIC DNA]</scope>
    <source>
        <strain evidence="1 2">CBS 309.79</strain>
    </source>
</reference>
<evidence type="ECO:0000313" key="2">
    <source>
        <dbReference type="Proteomes" id="UP000305067"/>
    </source>
</evidence>
<sequence length="148" mass="16523">MERFICLARMHHIRGPNKYRRLRQAALKSDVIGLVKKGRPGVLLVQGTKSNISGFLKEVRGLRYLEFRHLDTRSLSEASTTSSSAETLKHIELKRRSLPEHSPEGIAGTSSPGLTEVEGMNDVVQAAEKIGLKDWVRKQFGMIVDDGQ</sequence>
<dbReference type="Proteomes" id="UP000305067">
    <property type="component" value="Unassembled WGS sequence"/>
</dbReference>
<accession>A0A5C3QK16</accession>
<proteinExistence type="predicted"/>
<protein>
    <submittedName>
        <fullName evidence="1">Uncharacterized protein</fullName>
    </submittedName>
</protein>
<keyword evidence="2" id="KW-1185">Reference proteome</keyword>
<dbReference type="EMBL" id="ML178838">
    <property type="protein sequence ID" value="TFK98703.1"/>
    <property type="molecule type" value="Genomic_DNA"/>
</dbReference>
<evidence type="ECO:0000313" key="1">
    <source>
        <dbReference type="EMBL" id="TFK98703.1"/>
    </source>
</evidence>
<gene>
    <name evidence="1" type="ORF">BDV98DRAFT_202480</name>
</gene>
<organism evidence="1 2">
    <name type="scientific">Pterulicium gracile</name>
    <dbReference type="NCBI Taxonomy" id="1884261"/>
    <lineage>
        <taxon>Eukaryota</taxon>
        <taxon>Fungi</taxon>
        <taxon>Dikarya</taxon>
        <taxon>Basidiomycota</taxon>
        <taxon>Agaricomycotina</taxon>
        <taxon>Agaricomycetes</taxon>
        <taxon>Agaricomycetidae</taxon>
        <taxon>Agaricales</taxon>
        <taxon>Pleurotineae</taxon>
        <taxon>Pterulaceae</taxon>
        <taxon>Pterulicium</taxon>
    </lineage>
</organism>
<dbReference type="AlphaFoldDB" id="A0A5C3QK16"/>